<dbReference type="InParanoid" id="A0A067MI38"/>
<evidence type="ECO:0000256" key="6">
    <source>
        <dbReference type="SAM" id="SignalP"/>
    </source>
</evidence>
<evidence type="ECO:0000313" key="8">
    <source>
        <dbReference type="EMBL" id="KDQ11562.1"/>
    </source>
</evidence>
<dbReference type="InterPro" id="IPR046357">
    <property type="entry name" value="PPIase_dom_sf"/>
</dbReference>
<feature type="chain" id="PRO_5001645611" description="peptidylprolyl isomerase" evidence="6">
    <location>
        <begin position="20"/>
        <end position="155"/>
    </location>
</feature>
<evidence type="ECO:0000256" key="5">
    <source>
        <dbReference type="PROSITE-ProRule" id="PRU00277"/>
    </source>
</evidence>
<dbReference type="FunFam" id="3.10.50.40:FF:000006">
    <property type="entry name" value="Peptidyl-prolyl cis-trans isomerase"/>
    <property type="match status" value="1"/>
</dbReference>
<dbReference type="HOGENOM" id="CLU_013615_8_2_1"/>
<accession>A0A067MI38</accession>
<organism evidence="8 9">
    <name type="scientific">Botryobasidium botryosum (strain FD-172 SS1)</name>
    <dbReference type="NCBI Taxonomy" id="930990"/>
    <lineage>
        <taxon>Eukaryota</taxon>
        <taxon>Fungi</taxon>
        <taxon>Dikarya</taxon>
        <taxon>Basidiomycota</taxon>
        <taxon>Agaricomycotina</taxon>
        <taxon>Agaricomycetes</taxon>
        <taxon>Cantharellales</taxon>
        <taxon>Botryobasidiaceae</taxon>
        <taxon>Botryobasidium</taxon>
    </lineage>
</organism>
<dbReference type="OrthoDB" id="1902587at2759"/>
<dbReference type="AlphaFoldDB" id="A0A067MI38"/>
<keyword evidence="3 5" id="KW-0697">Rotamase</keyword>
<sequence>MLFKSLSILALFALPLVSADYFDDSTGEFYPNDVPELVVTTIGCPATCEIKTRANDVLSMNYVGRLFGSRKKFDSSYDRHQAFNFTLGVGQVINGWDEGLAGMCIGEQRNLIIPSRLAYGPDGLPAAMIPAHTALIFDVQLMGFTTTTPAPKSEL</sequence>
<reference evidence="9" key="1">
    <citation type="journal article" date="2014" name="Proc. Natl. Acad. Sci. U.S.A.">
        <title>Extensive sampling of basidiomycete genomes demonstrates inadequacy of the white-rot/brown-rot paradigm for wood decay fungi.</title>
        <authorList>
            <person name="Riley R."/>
            <person name="Salamov A.A."/>
            <person name="Brown D.W."/>
            <person name="Nagy L.G."/>
            <person name="Floudas D."/>
            <person name="Held B.W."/>
            <person name="Levasseur A."/>
            <person name="Lombard V."/>
            <person name="Morin E."/>
            <person name="Otillar R."/>
            <person name="Lindquist E.A."/>
            <person name="Sun H."/>
            <person name="LaButti K.M."/>
            <person name="Schmutz J."/>
            <person name="Jabbour D."/>
            <person name="Luo H."/>
            <person name="Baker S.E."/>
            <person name="Pisabarro A.G."/>
            <person name="Walton J.D."/>
            <person name="Blanchette R.A."/>
            <person name="Henrissat B."/>
            <person name="Martin F."/>
            <person name="Cullen D."/>
            <person name="Hibbett D.S."/>
            <person name="Grigoriev I.V."/>
        </authorList>
    </citation>
    <scope>NUCLEOTIDE SEQUENCE [LARGE SCALE GENOMIC DNA]</scope>
    <source>
        <strain evidence="9">FD-172 SS1</strain>
    </source>
</reference>
<evidence type="ECO:0000259" key="7">
    <source>
        <dbReference type="PROSITE" id="PS50059"/>
    </source>
</evidence>
<keyword evidence="6" id="KW-0732">Signal</keyword>
<dbReference type="Proteomes" id="UP000027195">
    <property type="component" value="Unassembled WGS sequence"/>
</dbReference>
<dbReference type="Pfam" id="PF00254">
    <property type="entry name" value="FKBP_C"/>
    <property type="match status" value="1"/>
</dbReference>
<dbReference type="STRING" id="930990.A0A067MI38"/>
<dbReference type="EMBL" id="KL198057">
    <property type="protein sequence ID" value="KDQ11562.1"/>
    <property type="molecule type" value="Genomic_DNA"/>
</dbReference>
<evidence type="ECO:0000256" key="2">
    <source>
        <dbReference type="ARBA" id="ARBA00013194"/>
    </source>
</evidence>
<evidence type="ECO:0000313" key="9">
    <source>
        <dbReference type="Proteomes" id="UP000027195"/>
    </source>
</evidence>
<name>A0A067MI38_BOTB1</name>
<comment type="catalytic activity">
    <reaction evidence="1 5">
        <text>[protein]-peptidylproline (omega=180) = [protein]-peptidylproline (omega=0)</text>
        <dbReference type="Rhea" id="RHEA:16237"/>
        <dbReference type="Rhea" id="RHEA-COMP:10747"/>
        <dbReference type="Rhea" id="RHEA-COMP:10748"/>
        <dbReference type="ChEBI" id="CHEBI:83833"/>
        <dbReference type="ChEBI" id="CHEBI:83834"/>
        <dbReference type="EC" id="5.2.1.8"/>
    </reaction>
</comment>
<evidence type="ECO:0000256" key="1">
    <source>
        <dbReference type="ARBA" id="ARBA00000971"/>
    </source>
</evidence>
<keyword evidence="4 5" id="KW-0413">Isomerase</keyword>
<dbReference type="GO" id="GO:0003755">
    <property type="term" value="F:peptidyl-prolyl cis-trans isomerase activity"/>
    <property type="evidence" value="ECO:0007669"/>
    <property type="project" value="UniProtKB-KW"/>
</dbReference>
<dbReference type="PANTHER" id="PTHR45779:SF14">
    <property type="entry name" value="PEPTIDYLPROLYL ISOMERASE"/>
    <property type="match status" value="1"/>
</dbReference>
<dbReference type="InterPro" id="IPR001179">
    <property type="entry name" value="PPIase_FKBP_dom"/>
</dbReference>
<dbReference type="GO" id="GO:0005783">
    <property type="term" value="C:endoplasmic reticulum"/>
    <property type="evidence" value="ECO:0007669"/>
    <property type="project" value="TreeGrafter"/>
</dbReference>
<dbReference type="InterPro" id="IPR044609">
    <property type="entry name" value="FKBP2/11"/>
</dbReference>
<dbReference type="PANTHER" id="PTHR45779">
    <property type="entry name" value="PEPTIDYLPROLYL ISOMERASE"/>
    <property type="match status" value="1"/>
</dbReference>
<keyword evidence="9" id="KW-1185">Reference proteome</keyword>
<gene>
    <name evidence="8" type="ORF">BOTBODRAFT_452341</name>
</gene>
<protein>
    <recommendedName>
        <fullName evidence="2 5">peptidylprolyl isomerase</fullName>
        <ecNumber evidence="2 5">5.2.1.8</ecNumber>
    </recommendedName>
</protein>
<proteinExistence type="predicted"/>
<evidence type="ECO:0000256" key="4">
    <source>
        <dbReference type="ARBA" id="ARBA00023235"/>
    </source>
</evidence>
<dbReference type="Gene3D" id="3.10.50.40">
    <property type="match status" value="1"/>
</dbReference>
<dbReference type="EC" id="5.2.1.8" evidence="2 5"/>
<dbReference type="SUPFAM" id="SSF54534">
    <property type="entry name" value="FKBP-like"/>
    <property type="match status" value="1"/>
</dbReference>
<dbReference type="PROSITE" id="PS50059">
    <property type="entry name" value="FKBP_PPIASE"/>
    <property type="match status" value="1"/>
</dbReference>
<evidence type="ECO:0000256" key="3">
    <source>
        <dbReference type="ARBA" id="ARBA00023110"/>
    </source>
</evidence>
<feature type="signal peptide" evidence="6">
    <location>
        <begin position="1"/>
        <end position="19"/>
    </location>
</feature>
<feature type="domain" description="PPIase FKBP-type" evidence="7">
    <location>
        <begin position="55"/>
        <end position="145"/>
    </location>
</feature>